<dbReference type="PANTHER" id="PTHR36223">
    <property type="entry name" value="BETA-LACTAMASE-TYPE TRANSPEPTIDASE FOLD DOMAIN CONTAINING PROTEIN"/>
    <property type="match status" value="1"/>
</dbReference>
<evidence type="ECO:0000256" key="1">
    <source>
        <dbReference type="SAM" id="MobiDB-lite"/>
    </source>
</evidence>
<dbReference type="Pfam" id="PF25534">
    <property type="entry name" value="DUF7918"/>
    <property type="match status" value="1"/>
</dbReference>
<accession>A0A5C3PWU4</accession>
<dbReference type="PANTHER" id="PTHR36223:SF1">
    <property type="entry name" value="TRANSCRIPTION ELONGATION FACTOR EAF N-TERMINAL DOMAIN-CONTAINING PROTEIN"/>
    <property type="match status" value="1"/>
</dbReference>
<dbReference type="STRING" id="1314778.A0A5C3PWU4"/>
<dbReference type="InterPro" id="IPR057678">
    <property type="entry name" value="DUF7918"/>
</dbReference>
<feature type="region of interest" description="Disordered" evidence="1">
    <location>
        <begin position="208"/>
        <end position="294"/>
    </location>
</feature>
<feature type="domain" description="DUF7918" evidence="2">
    <location>
        <begin position="6"/>
        <end position="204"/>
    </location>
</feature>
<name>A0A5C3PWU4_9APHY</name>
<dbReference type="InParanoid" id="A0A5C3PWU4"/>
<proteinExistence type="predicted"/>
<evidence type="ECO:0000313" key="3">
    <source>
        <dbReference type="EMBL" id="TFK92358.1"/>
    </source>
</evidence>
<feature type="region of interest" description="Disordered" evidence="1">
    <location>
        <begin position="310"/>
        <end position="333"/>
    </location>
</feature>
<dbReference type="Proteomes" id="UP000308197">
    <property type="component" value="Unassembled WGS sequence"/>
</dbReference>
<reference evidence="3 4" key="1">
    <citation type="journal article" date="2019" name="Nat. Ecol. Evol.">
        <title>Megaphylogeny resolves global patterns of mushroom evolution.</title>
        <authorList>
            <person name="Varga T."/>
            <person name="Krizsan K."/>
            <person name="Foldi C."/>
            <person name="Dima B."/>
            <person name="Sanchez-Garcia M."/>
            <person name="Sanchez-Ramirez S."/>
            <person name="Szollosi G.J."/>
            <person name="Szarkandi J.G."/>
            <person name="Papp V."/>
            <person name="Albert L."/>
            <person name="Andreopoulos W."/>
            <person name="Angelini C."/>
            <person name="Antonin V."/>
            <person name="Barry K.W."/>
            <person name="Bougher N.L."/>
            <person name="Buchanan P."/>
            <person name="Buyck B."/>
            <person name="Bense V."/>
            <person name="Catcheside P."/>
            <person name="Chovatia M."/>
            <person name="Cooper J."/>
            <person name="Damon W."/>
            <person name="Desjardin D."/>
            <person name="Finy P."/>
            <person name="Geml J."/>
            <person name="Haridas S."/>
            <person name="Hughes K."/>
            <person name="Justo A."/>
            <person name="Karasinski D."/>
            <person name="Kautmanova I."/>
            <person name="Kiss B."/>
            <person name="Kocsube S."/>
            <person name="Kotiranta H."/>
            <person name="LaButti K.M."/>
            <person name="Lechner B.E."/>
            <person name="Liimatainen K."/>
            <person name="Lipzen A."/>
            <person name="Lukacs Z."/>
            <person name="Mihaltcheva S."/>
            <person name="Morgado L.N."/>
            <person name="Niskanen T."/>
            <person name="Noordeloos M.E."/>
            <person name="Ohm R.A."/>
            <person name="Ortiz-Santana B."/>
            <person name="Ovrebo C."/>
            <person name="Racz N."/>
            <person name="Riley R."/>
            <person name="Savchenko A."/>
            <person name="Shiryaev A."/>
            <person name="Soop K."/>
            <person name="Spirin V."/>
            <person name="Szebenyi C."/>
            <person name="Tomsovsky M."/>
            <person name="Tulloss R.E."/>
            <person name="Uehling J."/>
            <person name="Grigoriev I.V."/>
            <person name="Vagvolgyi C."/>
            <person name="Papp T."/>
            <person name="Martin F.M."/>
            <person name="Miettinen O."/>
            <person name="Hibbett D.S."/>
            <person name="Nagy L.G."/>
        </authorList>
    </citation>
    <scope>NUCLEOTIDE SEQUENCE [LARGE SCALE GENOMIC DNA]</scope>
    <source>
        <strain evidence="3 4">HHB13444</strain>
    </source>
</reference>
<sequence length="347" mass="38126">MRVGNFEVWLTCEDQRLPEYAVERKENQVTCFVPSEAGKQFTIHGKNDYDETIALFSSFDGSVVTSTAVVPGESKSKRGVQTGPSLFQHFQFAELVTCDEEDGSQRHDAASLGSIEVKGWRMRWDKTKLRTSAQKHTAFQPTARVHERLKKAGTHCIALGAPVATKETIPAPNWHAQYLDKSPIVIFIFRYRPLALLQAQDIAPLSQSNALQAQPGGSEPDANQLDVSQSQSQGGISRSQPASSRQRAFTDLQEEGSRPAKRARVGSEDEETKADVDAPAEGEGELSTLKSSASALQDQLQQLMSKIHRMERKKTRKTAGARSVTKKEEATEGGLVSGEVIDLTLDD</sequence>
<dbReference type="EMBL" id="ML211000">
    <property type="protein sequence ID" value="TFK92358.1"/>
    <property type="molecule type" value="Genomic_DNA"/>
</dbReference>
<protein>
    <recommendedName>
        <fullName evidence="2">DUF7918 domain-containing protein</fullName>
    </recommendedName>
</protein>
<evidence type="ECO:0000259" key="2">
    <source>
        <dbReference type="Pfam" id="PF25534"/>
    </source>
</evidence>
<gene>
    <name evidence="3" type="ORF">K466DRAFT_539939</name>
</gene>
<evidence type="ECO:0000313" key="4">
    <source>
        <dbReference type="Proteomes" id="UP000308197"/>
    </source>
</evidence>
<keyword evidence="4" id="KW-1185">Reference proteome</keyword>
<feature type="compositionally biased region" description="Low complexity" evidence="1">
    <location>
        <begin position="228"/>
        <end position="247"/>
    </location>
</feature>
<organism evidence="3 4">
    <name type="scientific">Polyporus arcularius HHB13444</name>
    <dbReference type="NCBI Taxonomy" id="1314778"/>
    <lineage>
        <taxon>Eukaryota</taxon>
        <taxon>Fungi</taxon>
        <taxon>Dikarya</taxon>
        <taxon>Basidiomycota</taxon>
        <taxon>Agaricomycotina</taxon>
        <taxon>Agaricomycetes</taxon>
        <taxon>Polyporales</taxon>
        <taxon>Polyporaceae</taxon>
        <taxon>Polyporus</taxon>
    </lineage>
</organism>
<feature type="compositionally biased region" description="Basic residues" evidence="1">
    <location>
        <begin position="310"/>
        <end position="319"/>
    </location>
</feature>
<dbReference type="AlphaFoldDB" id="A0A5C3PWU4"/>
<feature type="compositionally biased region" description="Acidic residues" evidence="1">
    <location>
        <begin position="268"/>
        <end position="284"/>
    </location>
</feature>